<sequence>MFGSDPHAGFILASYAVTAVTVVALAAWIVVDYRNQKARLSELEARGISRRSARGGSASS</sequence>
<dbReference type="GO" id="GO:0015886">
    <property type="term" value="P:heme transport"/>
    <property type="evidence" value="ECO:0007669"/>
    <property type="project" value="InterPro"/>
</dbReference>
<evidence type="ECO:0000313" key="13">
    <source>
        <dbReference type="EMBL" id="AVO46657.1"/>
    </source>
</evidence>
<organism evidence="13 14">
    <name type="scientific">Phreatobacter cathodiphilus</name>
    <dbReference type="NCBI Taxonomy" id="1868589"/>
    <lineage>
        <taxon>Bacteria</taxon>
        <taxon>Pseudomonadati</taxon>
        <taxon>Pseudomonadota</taxon>
        <taxon>Alphaproteobacteria</taxon>
        <taxon>Hyphomicrobiales</taxon>
        <taxon>Phreatobacteraceae</taxon>
        <taxon>Phreatobacter</taxon>
    </lineage>
</organism>
<dbReference type="KEGG" id="phr:C6569_17200"/>
<accession>A0A2S0NF16</accession>
<dbReference type="Proteomes" id="UP000237889">
    <property type="component" value="Chromosome"/>
</dbReference>
<dbReference type="AlphaFoldDB" id="A0A2S0NF16"/>
<comment type="similarity">
    <text evidence="3 12">Belongs to the CcmD/CycX/HelD family.</text>
</comment>
<evidence type="ECO:0000256" key="12">
    <source>
        <dbReference type="RuleBase" id="RU363101"/>
    </source>
</evidence>
<evidence type="ECO:0000256" key="1">
    <source>
        <dbReference type="ARBA" id="ARBA00002442"/>
    </source>
</evidence>
<evidence type="ECO:0000256" key="3">
    <source>
        <dbReference type="ARBA" id="ARBA00008741"/>
    </source>
</evidence>
<gene>
    <name evidence="13" type="primary">ccmD</name>
    <name evidence="13" type="ORF">C6569_17200</name>
</gene>
<keyword evidence="14" id="KW-1185">Reference proteome</keyword>
<dbReference type="RefSeq" id="WP_106750027.1">
    <property type="nucleotide sequence ID" value="NZ_CP027668.1"/>
</dbReference>
<keyword evidence="6 12" id="KW-1003">Cell membrane</keyword>
<dbReference type="GO" id="GO:0005886">
    <property type="term" value="C:plasma membrane"/>
    <property type="evidence" value="ECO:0007669"/>
    <property type="project" value="UniProtKB-SubCell"/>
</dbReference>
<evidence type="ECO:0000313" key="14">
    <source>
        <dbReference type="Proteomes" id="UP000237889"/>
    </source>
</evidence>
<name>A0A2S0NF16_9HYPH</name>
<evidence type="ECO:0000256" key="4">
    <source>
        <dbReference type="ARBA" id="ARBA00016461"/>
    </source>
</evidence>
<feature type="transmembrane region" description="Helical" evidence="12">
    <location>
        <begin position="12"/>
        <end position="31"/>
    </location>
</feature>
<dbReference type="Pfam" id="PF04995">
    <property type="entry name" value="CcmD"/>
    <property type="match status" value="1"/>
</dbReference>
<protein>
    <recommendedName>
        <fullName evidence="4 12">Heme exporter protein D</fullName>
    </recommendedName>
</protein>
<proteinExistence type="inferred from homology"/>
<evidence type="ECO:0000256" key="10">
    <source>
        <dbReference type="ARBA" id="ARBA00022989"/>
    </source>
</evidence>
<keyword evidence="8 12" id="KW-0812">Transmembrane</keyword>
<dbReference type="EMBL" id="CP027668">
    <property type="protein sequence ID" value="AVO46657.1"/>
    <property type="molecule type" value="Genomic_DNA"/>
</dbReference>
<evidence type="ECO:0000256" key="7">
    <source>
        <dbReference type="ARBA" id="ARBA00022519"/>
    </source>
</evidence>
<dbReference type="GO" id="GO:0017004">
    <property type="term" value="P:cytochrome complex assembly"/>
    <property type="evidence" value="ECO:0007669"/>
    <property type="project" value="UniProtKB-KW"/>
</dbReference>
<evidence type="ECO:0000256" key="5">
    <source>
        <dbReference type="ARBA" id="ARBA00022448"/>
    </source>
</evidence>
<reference evidence="13 14" key="1">
    <citation type="submission" date="2018-03" db="EMBL/GenBank/DDBJ databases">
        <title>Genome sequencing of Phreatobacter sp.</title>
        <authorList>
            <person name="Kim S.-J."/>
            <person name="Heo J."/>
            <person name="Kwon S.-W."/>
        </authorList>
    </citation>
    <scope>NUCLEOTIDE SEQUENCE [LARGE SCALE GENOMIC DNA]</scope>
    <source>
        <strain evidence="13 14">S-12</strain>
    </source>
</reference>
<dbReference type="NCBIfam" id="TIGR03141">
    <property type="entry name" value="cytochro_ccmD"/>
    <property type="match status" value="1"/>
</dbReference>
<evidence type="ECO:0000256" key="9">
    <source>
        <dbReference type="ARBA" id="ARBA00022748"/>
    </source>
</evidence>
<evidence type="ECO:0000256" key="2">
    <source>
        <dbReference type="ARBA" id="ARBA00004377"/>
    </source>
</evidence>
<keyword evidence="7 12" id="KW-0997">Cell inner membrane</keyword>
<evidence type="ECO:0000256" key="6">
    <source>
        <dbReference type="ARBA" id="ARBA00022475"/>
    </source>
</evidence>
<dbReference type="InterPro" id="IPR007078">
    <property type="entry name" value="Haem_export_protD_CcmD"/>
</dbReference>
<keyword evidence="10 12" id="KW-1133">Transmembrane helix</keyword>
<keyword evidence="9 12" id="KW-0201">Cytochrome c-type biogenesis</keyword>
<evidence type="ECO:0000256" key="8">
    <source>
        <dbReference type="ARBA" id="ARBA00022692"/>
    </source>
</evidence>
<comment type="subcellular location">
    <subcellularLocation>
        <location evidence="2 12">Cell inner membrane</location>
        <topology evidence="2 12">Single-pass membrane protein</topology>
    </subcellularLocation>
</comment>
<evidence type="ECO:0000256" key="11">
    <source>
        <dbReference type="ARBA" id="ARBA00023136"/>
    </source>
</evidence>
<keyword evidence="11 12" id="KW-0472">Membrane</keyword>
<keyword evidence="5 12" id="KW-0813">Transport</keyword>
<comment type="function">
    <text evidence="1 12">Required for the export of heme to the periplasm for the biogenesis of c-type cytochromes.</text>
</comment>